<name>A0A1G7RJ96_9BURK</name>
<organism evidence="6 7">
    <name type="scientific">Paraburkholderia phenazinium</name>
    <dbReference type="NCBI Taxonomy" id="60549"/>
    <lineage>
        <taxon>Bacteria</taxon>
        <taxon>Pseudomonadati</taxon>
        <taxon>Pseudomonadota</taxon>
        <taxon>Betaproteobacteria</taxon>
        <taxon>Burkholderiales</taxon>
        <taxon>Burkholderiaceae</taxon>
        <taxon>Paraburkholderia</taxon>
    </lineage>
</organism>
<dbReference type="Pfam" id="PF00126">
    <property type="entry name" value="HTH_1"/>
    <property type="match status" value="1"/>
</dbReference>
<dbReference type="FunFam" id="1.10.10.10:FF:000001">
    <property type="entry name" value="LysR family transcriptional regulator"/>
    <property type="match status" value="1"/>
</dbReference>
<dbReference type="Gene3D" id="1.10.10.10">
    <property type="entry name" value="Winged helix-like DNA-binding domain superfamily/Winged helix DNA-binding domain"/>
    <property type="match status" value="1"/>
</dbReference>
<dbReference type="Gene3D" id="3.40.190.290">
    <property type="match status" value="1"/>
</dbReference>
<dbReference type="InterPro" id="IPR036388">
    <property type="entry name" value="WH-like_DNA-bd_sf"/>
</dbReference>
<dbReference type="GO" id="GO:0003700">
    <property type="term" value="F:DNA-binding transcription factor activity"/>
    <property type="evidence" value="ECO:0007669"/>
    <property type="project" value="InterPro"/>
</dbReference>
<feature type="domain" description="HTH lysR-type" evidence="5">
    <location>
        <begin position="1"/>
        <end position="60"/>
    </location>
</feature>
<keyword evidence="3 6" id="KW-0238">DNA-binding</keyword>
<proteinExistence type="inferred from homology"/>
<dbReference type="PROSITE" id="PS50931">
    <property type="entry name" value="HTH_LYSR"/>
    <property type="match status" value="1"/>
</dbReference>
<dbReference type="InterPro" id="IPR000847">
    <property type="entry name" value="LysR_HTH_N"/>
</dbReference>
<sequence length="301" mass="33121">MTDRLDGVTTFVQVVEAGSFTLAAERMHLTRSAVGKVITRLEARLGARLLHRTTRSQTLTEAGQAYYDRCVRALAELEAAEADLESERTEPRGRLRVSVPIAFGHHCVAPVLFELARQHKQLQIDISFSDREVDLIEEGFDLAVRIGELHDSTSLAARHLGVQHMSIGAAPSYLAKYGVPVDLDDLHGHAGIAYSRGGVLAPWRALNSEGQAQELRITPQLSLDDIQAIADAGIAGFGLVQLPCWLLARHAQTGRLAYVRERCGVRAQDIHAVWPQTRYLPLKTRCAIDALVAEIPEMIRA</sequence>
<gene>
    <name evidence="6" type="ORF">SAMN05216466_102132</name>
</gene>
<comment type="similarity">
    <text evidence="1">Belongs to the LysR transcriptional regulatory family.</text>
</comment>
<dbReference type="EMBL" id="FNCJ01000002">
    <property type="protein sequence ID" value="SDG10847.1"/>
    <property type="molecule type" value="Genomic_DNA"/>
</dbReference>
<keyword evidence="4" id="KW-0804">Transcription</keyword>
<evidence type="ECO:0000256" key="2">
    <source>
        <dbReference type="ARBA" id="ARBA00023015"/>
    </source>
</evidence>
<dbReference type="GO" id="GO:0003677">
    <property type="term" value="F:DNA binding"/>
    <property type="evidence" value="ECO:0007669"/>
    <property type="project" value="UniProtKB-KW"/>
</dbReference>
<dbReference type="SUPFAM" id="SSF53850">
    <property type="entry name" value="Periplasmic binding protein-like II"/>
    <property type="match status" value="1"/>
</dbReference>
<evidence type="ECO:0000259" key="5">
    <source>
        <dbReference type="PROSITE" id="PS50931"/>
    </source>
</evidence>
<dbReference type="InterPro" id="IPR058163">
    <property type="entry name" value="LysR-type_TF_proteobact-type"/>
</dbReference>
<dbReference type="InterPro" id="IPR036390">
    <property type="entry name" value="WH_DNA-bd_sf"/>
</dbReference>
<dbReference type="PANTHER" id="PTHR30537:SF5">
    <property type="entry name" value="HTH-TYPE TRANSCRIPTIONAL ACTIVATOR TTDR-RELATED"/>
    <property type="match status" value="1"/>
</dbReference>
<dbReference type="Proteomes" id="UP000199706">
    <property type="component" value="Unassembled WGS sequence"/>
</dbReference>
<dbReference type="RefSeq" id="WP_090682116.1">
    <property type="nucleotide sequence ID" value="NZ_CADERL010000014.1"/>
</dbReference>
<dbReference type="Pfam" id="PF03466">
    <property type="entry name" value="LysR_substrate"/>
    <property type="match status" value="1"/>
</dbReference>
<evidence type="ECO:0000256" key="1">
    <source>
        <dbReference type="ARBA" id="ARBA00009437"/>
    </source>
</evidence>
<keyword evidence="2" id="KW-0805">Transcription regulation</keyword>
<dbReference type="CDD" id="cd08475">
    <property type="entry name" value="PBP2_CrgA_like_6"/>
    <property type="match status" value="1"/>
</dbReference>
<dbReference type="AlphaFoldDB" id="A0A1G7RJ96"/>
<dbReference type="SUPFAM" id="SSF46785">
    <property type="entry name" value="Winged helix' DNA-binding domain"/>
    <property type="match status" value="1"/>
</dbReference>
<protein>
    <submittedName>
        <fullName evidence="6">DNA-binding transcriptional regulator, LysR family</fullName>
    </submittedName>
</protein>
<evidence type="ECO:0000313" key="6">
    <source>
        <dbReference type="EMBL" id="SDG10847.1"/>
    </source>
</evidence>
<accession>A0A1G7RJ96</accession>
<dbReference type="InterPro" id="IPR005119">
    <property type="entry name" value="LysR_subst-bd"/>
</dbReference>
<dbReference type="OrthoDB" id="9110639at2"/>
<reference evidence="6 7" key="1">
    <citation type="submission" date="2016-10" db="EMBL/GenBank/DDBJ databases">
        <authorList>
            <person name="de Groot N.N."/>
        </authorList>
    </citation>
    <scope>NUCLEOTIDE SEQUENCE [LARGE SCALE GENOMIC DNA]</scope>
    <source>
        <strain evidence="6 7">LMG 2247</strain>
    </source>
</reference>
<evidence type="ECO:0000256" key="4">
    <source>
        <dbReference type="ARBA" id="ARBA00023163"/>
    </source>
</evidence>
<dbReference type="PANTHER" id="PTHR30537">
    <property type="entry name" value="HTH-TYPE TRANSCRIPTIONAL REGULATOR"/>
    <property type="match status" value="1"/>
</dbReference>
<evidence type="ECO:0000313" key="7">
    <source>
        <dbReference type="Proteomes" id="UP000199706"/>
    </source>
</evidence>
<evidence type="ECO:0000256" key="3">
    <source>
        <dbReference type="ARBA" id="ARBA00023125"/>
    </source>
</evidence>